<feature type="compositionally biased region" description="Basic and acidic residues" evidence="1">
    <location>
        <begin position="12"/>
        <end position="21"/>
    </location>
</feature>
<evidence type="ECO:0000313" key="3">
    <source>
        <dbReference type="Proteomes" id="UP000662111"/>
    </source>
</evidence>
<gene>
    <name evidence="2" type="ORF">GCM10011509_12160</name>
</gene>
<accession>A0ABQ2F730</accession>
<evidence type="ECO:0000256" key="1">
    <source>
        <dbReference type="SAM" id="MobiDB-lite"/>
    </source>
</evidence>
<feature type="compositionally biased region" description="Basic residues" evidence="1">
    <location>
        <begin position="22"/>
        <end position="33"/>
    </location>
</feature>
<feature type="region of interest" description="Disordered" evidence="1">
    <location>
        <begin position="1"/>
        <end position="33"/>
    </location>
</feature>
<sequence>MNQQMNLLEARAVARDRERQLRPHPRAPRQRLSARRLVLPLLGRRAAGSEGYRPRHALAAR</sequence>
<reference evidence="3" key="1">
    <citation type="journal article" date="2019" name="Int. J. Syst. Evol. Microbiol.">
        <title>The Global Catalogue of Microorganisms (GCM) 10K type strain sequencing project: providing services to taxonomists for standard genome sequencing and annotation.</title>
        <authorList>
            <consortium name="The Broad Institute Genomics Platform"/>
            <consortium name="The Broad Institute Genome Sequencing Center for Infectious Disease"/>
            <person name="Wu L."/>
            <person name="Ma J."/>
        </authorList>
    </citation>
    <scope>NUCLEOTIDE SEQUENCE [LARGE SCALE GENOMIC DNA]</scope>
    <source>
        <strain evidence="3">CGMCC 1.5362</strain>
    </source>
</reference>
<comment type="caution">
    <text evidence="2">The sequence shown here is derived from an EMBL/GenBank/DDBJ whole genome shotgun (WGS) entry which is preliminary data.</text>
</comment>
<dbReference type="RefSeq" id="WP_022920298.1">
    <property type="nucleotide sequence ID" value="NZ_BMLB01000002.1"/>
</dbReference>
<name>A0ABQ2F730_9MICO</name>
<dbReference type="EMBL" id="BMLB01000002">
    <property type="protein sequence ID" value="GGK65483.1"/>
    <property type="molecule type" value="Genomic_DNA"/>
</dbReference>
<keyword evidence="3" id="KW-1185">Reference proteome</keyword>
<organism evidence="2 3">
    <name type="scientific">Ornithinimicrobium pekingense</name>
    <dbReference type="NCBI Taxonomy" id="384677"/>
    <lineage>
        <taxon>Bacteria</taxon>
        <taxon>Bacillati</taxon>
        <taxon>Actinomycetota</taxon>
        <taxon>Actinomycetes</taxon>
        <taxon>Micrococcales</taxon>
        <taxon>Ornithinimicrobiaceae</taxon>
        <taxon>Ornithinimicrobium</taxon>
    </lineage>
</organism>
<dbReference type="Proteomes" id="UP000662111">
    <property type="component" value="Unassembled WGS sequence"/>
</dbReference>
<evidence type="ECO:0000313" key="2">
    <source>
        <dbReference type="EMBL" id="GGK65483.1"/>
    </source>
</evidence>
<protein>
    <submittedName>
        <fullName evidence="2">Uncharacterized protein</fullName>
    </submittedName>
</protein>
<proteinExistence type="predicted"/>